<dbReference type="InterPro" id="IPR032710">
    <property type="entry name" value="NTF2-like_dom_sf"/>
</dbReference>
<dbReference type="SUPFAM" id="SSF54427">
    <property type="entry name" value="NTF2-like"/>
    <property type="match status" value="1"/>
</dbReference>
<evidence type="ECO:0000313" key="1">
    <source>
        <dbReference type="EMBL" id="KRO45890.1"/>
    </source>
</evidence>
<evidence type="ECO:0000313" key="2">
    <source>
        <dbReference type="Proteomes" id="UP000051017"/>
    </source>
</evidence>
<reference evidence="1 2" key="1">
    <citation type="submission" date="2015-10" db="EMBL/GenBank/DDBJ databases">
        <title>Metagenome-Assembled Genomes uncover a global brackish microbiome.</title>
        <authorList>
            <person name="Hugerth L.W."/>
            <person name="Larsson J."/>
            <person name="Alneberg J."/>
            <person name="Lindh M.V."/>
            <person name="Legrand C."/>
            <person name="Pinhassi J."/>
            <person name="Andersson A.F."/>
        </authorList>
    </citation>
    <scope>NUCLEOTIDE SEQUENCE [LARGE SCALE GENOMIC DNA]</scope>
    <source>
        <strain evidence="1">BACL6 MAG-120924-bin43</strain>
    </source>
</reference>
<name>A0A0R2QA72_9ACTN</name>
<dbReference type="AlphaFoldDB" id="A0A0R2QA72"/>
<evidence type="ECO:0008006" key="3">
    <source>
        <dbReference type="Google" id="ProtNLM"/>
    </source>
</evidence>
<dbReference type="Proteomes" id="UP000051017">
    <property type="component" value="Unassembled WGS sequence"/>
</dbReference>
<accession>A0A0R2QA72</accession>
<organism evidence="1 2">
    <name type="scientific">Acidimicrobiia bacterium BACL6 MAG-120924-bin43</name>
    <dbReference type="NCBI Taxonomy" id="1655583"/>
    <lineage>
        <taxon>Bacteria</taxon>
        <taxon>Bacillati</taxon>
        <taxon>Actinomycetota</taxon>
        <taxon>Acidimicrobiia</taxon>
        <taxon>acIV cluster</taxon>
    </lineage>
</organism>
<dbReference type="EMBL" id="LIBJ01000396">
    <property type="protein sequence ID" value="KRO45890.1"/>
    <property type="molecule type" value="Genomic_DNA"/>
</dbReference>
<dbReference type="Gene3D" id="3.10.450.50">
    <property type="match status" value="1"/>
</dbReference>
<protein>
    <recommendedName>
        <fullName evidence="3">SnoaL-like domain-containing protein</fullName>
    </recommendedName>
</protein>
<gene>
    <name evidence="1" type="ORF">ABR75_07465</name>
</gene>
<comment type="caution">
    <text evidence="1">The sequence shown here is derived from an EMBL/GenBank/DDBJ whole genome shotgun (WGS) entry which is preliminary data.</text>
</comment>
<sequence length="149" mass="16749">MSNSPIHAVIERWHAHTRGELANGLDELLHDDVVFYSPIVFTPQRGKDITTLYLQAAGQTLPGEKPQTEAGKTLGDTSKGFHYTKEILDGHHAVLEFETTVEGKYVNGIDMITCDDNGKIVEFRVFIRPLQAINLVHKQMGEMLDKMKM</sequence>
<proteinExistence type="predicted"/>